<feature type="region of interest" description="Disordered" evidence="1">
    <location>
        <begin position="219"/>
        <end position="400"/>
    </location>
</feature>
<feature type="compositionally biased region" description="Low complexity" evidence="1">
    <location>
        <begin position="309"/>
        <end position="366"/>
    </location>
</feature>
<feature type="compositionally biased region" description="Basic residues" evidence="1">
    <location>
        <begin position="269"/>
        <end position="278"/>
    </location>
</feature>
<feature type="compositionally biased region" description="Basic and acidic residues" evidence="1">
    <location>
        <begin position="279"/>
        <end position="288"/>
    </location>
</feature>
<accession>A0AAD3CFW1</accession>
<reference evidence="3 4" key="1">
    <citation type="journal article" date="2021" name="Sci. Rep.">
        <title>The genome of the diatom Chaetoceros tenuissimus carries an ancient integrated fragment of an extant virus.</title>
        <authorList>
            <person name="Hongo Y."/>
            <person name="Kimura K."/>
            <person name="Takaki Y."/>
            <person name="Yoshida Y."/>
            <person name="Baba S."/>
            <person name="Kobayashi G."/>
            <person name="Nagasaki K."/>
            <person name="Hano T."/>
            <person name="Tomaru Y."/>
        </authorList>
    </citation>
    <scope>NUCLEOTIDE SEQUENCE [LARGE SCALE GENOMIC DNA]</scope>
    <source>
        <strain evidence="3 4">NIES-3715</strain>
    </source>
</reference>
<sequence length="593" mass="66046">MNLKVVLALLLGASIEQIVCGEEIDASDVSISAEDRRRLQEIEKKFYDDKGQGMNMKSEMRESVKALESVSAFIDWNKLKENYLMAFMADHEQRESRRRLTEKSSKSQKSQYSGSAANKLMKKVKKKKMSTKQRTSDSPQVVHNGEDVTTHYDSGIIKTIYGDSKADGINCTDVELVAEFYEMDQHEEDMMQSQRRTKSSKTNYVSEYIVKKRKESKGALLPKAKGLSVSKGKGSKESKSLQKTQNGKGYKSNKYSKSSKSAKGESNSKKKKKIKVSKSAKDSSRFETKIVNVCEEVNTDAPTPDTSFAPSISHAPSTSASPSASPSISFAPTRFTSSPSSVPSVSSIPSLSPSTQPSSNPSVSVSDNPTGVTPQPTKTASEAPSNKPSKDFTISPAPSISFAPTREDIYRYNEGDCSEEKEGLQCSDPDLRKICNRYHPLGSFKECYRLCKPSFCCIYDTNNEFAESCSDDVNCAQYAYCYIIWFHFHSTFGPATYIKLEQHTEGQEADTFFDLPSSVVTDRNNEDYDFNFVKELYFHHFDGEGEGSQSFETAKQKYDQLGGDATRNFAQLMSDPQLWQGAYPGSGEEEARK</sequence>
<proteinExistence type="predicted"/>
<protein>
    <recommendedName>
        <fullName evidence="5">MANSC domain-containing protein</fullName>
    </recommendedName>
</protein>
<evidence type="ECO:0008006" key="5">
    <source>
        <dbReference type="Google" id="ProtNLM"/>
    </source>
</evidence>
<keyword evidence="4" id="KW-1185">Reference proteome</keyword>
<comment type="caution">
    <text evidence="3">The sequence shown here is derived from an EMBL/GenBank/DDBJ whole genome shotgun (WGS) entry which is preliminary data.</text>
</comment>
<evidence type="ECO:0000313" key="4">
    <source>
        <dbReference type="Proteomes" id="UP001054902"/>
    </source>
</evidence>
<feature type="signal peptide" evidence="2">
    <location>
        <begin position="1"/>
        <end position="21"/>
    </location>
</feature>
<keyword evidence="2" id="KW-0732">Signal</keyword>
<evidence type="ECO:0000256" key="1">
    <source>
        <dbReference type="SAM" id="MobiDB-lite"/>
    </source>
</evidence>
<feature type="compositionally biased region" description="Basic residues" evidence="1">
    <location>
        <begin position="120"/>
        <end position="131"/>
    </location>
</feature>
<evidence type="ECO:0000256" key="2">
    <source>
        <dbReference type="SAM" id="SignalP"/>
    </source>
</evidence>
<feature type="compositionally biased region" description="Polar residues" evidence="1">
    <location>
        <begin position="367"/>
        <end position="387"/>
    </location>
</feature>
<feature type="compositionally biased region" description="Basic and acidic residues" evidence="1">
    <location>
        <begin position="95"/>
        <end position="105"/>
    </location>
</feature>
<feature type="compositionally biased region" description="Low complexity" evidence="1">
    <location>
        <begin position="223"/>
        <end position="232"/>
    </location>
</feature>
<organism evidence="3 4">
    <name type="scientific">Chaetoceros tenuissimus</name>
    <dbReference type="NCBI Taxonomy" id="426638"/>
    <lineage>
        <taxon>Eukaryota</taxon>
        <taxon>Sar</taxon>
        <taxon>Stramenopiles</taxon>
        <taxon>Ochrophyta</taxon>
        <taxon>Bacillariophyta</taxon>
        <taxon>Coscinodiscophyceae</taxon>
        <taxon>Chaetocerotophycidae</taxon>
        <taxon>Chaetocerotales</taxon>
        <taxon>Chaetocerotaceae</taxon>
        <taxon>Chaetoceros</taxon>
    </lineage>
</organism>
<dbReference type="AlphaFoldDB" id="A0AAD3CFW1"/>
<feature type="compositionally biased region" description="Low complexity" evidence="1">
    <location>
        <begin position="248"/>
        <end position="261"/>
    </location>
</feature>
<evidence type="ECO:0000313" key="3">
    <source>
        <dbReference type="EMBL" id="GFH45357.1"/>
    </source>
</evidence>
<dbReference type="EMBL" id="BLLK01000020">
    <property type="protein sequence ID" value="GFH45357.1"/>
    <property type="molecule type" value="Genomic_DNA"/>
</dbReference>
<name>A0AAD3CFW1_9STRA</name>
<gene>
    <name evidence="3" type="ORF">CTEN210_01831</name>
</gene>
<dbReference type="Proteomes" id="UP001054902">
    <property type="component" value="Unassembled WGS sequence"/>
</dbReference>
<feature type="chain" id="PRO_5042213398" description="MANSC domain-containing protein" evidence="2">
    <location>
        <begin position="22"/>
        <end position="593"/>
    </location>
</feature>
<feature type="region of interest" description="Disordered" evidence="1">
    <location>
        <begin position="95"/>
        <end position="146"/>
    </location>
</feature>